<gene>
    <name evidence="3" type="ORF">PtrM4_035060</name>
</gene>
<evidence type="ECO:0000259" key="2">
    <source>
        <dbReference type="PROSITE" id="PS51212"/>
    </source>
</evidence>
<dbReference type="Proteomes" id="UP000245464">
    <property type="component" value="Chromosome 1"/>
</dbReference>
<dbReference type="GeneID" id="6347313"/>
<evidence type="ECO:0000256" key="1">
    <source>
        <dbReference type="SAM" id="SignalP"/>
    </source>
</evidence>
<reference evidence="3" key="1">
    <citation type="journal article" date="2018" name="BMC Genomics">
        <title>Comparative genomics of the wheat fungal pathogen Pyrenophora tritici-repentis reveals chromosomal variations and genome plasticity.</title>
        <authorList>
            <person name="Moolhuijzen P."/>
            <person name="See P.T."/>
            <person name="Hane J.K."/>
            <person name="Shi G."/>
            <person name="Liu Z."/>
            <person name="Oliver R.P."/>
            <person name="Moffat C.S."/>
        </authorList>
    </citation>
    <scope>NUCLEOTIDE SEQUENCE [LARGE SCALE GENOMIC DNA]</scope>
    <source>
        <strain evidence="3">M4</strain>
    </source>
</reference>
<dbReference type="RefSeq" id="XP_001939358.2">
    <property type="nucleotide sequence ID" value="XM_001939323.2"/>
</dbReference>
<organism evidence="3 4">
    <name type="scientific">Pyrenophora tritici-repentis</name>
    <dbReference type="NCBI Taxonomy" id="45151"/>
    <lineage>
        <taxon>Eukaryota</taxon>
        <taxon>Fungi</taxon>
        <taxon>Dikarya</taxon>
        <taxon>Ascomycota</taxon>
        <taxon>Pezizomycotina</taxon>
        <taxon>Dothideomycetes</taxon>
        <taxon>Pleosporomycetidae</taxon>
        <taxon>Pleosporales</taxon>
        <taxon>Pleosporineae</taxon>
        <taxon>Pleosporaceae</taxon>
        <taxon>Pyrenophora</taxon>
    </lineage>
</organism>
<accession>A0A834SBA5</accession>
<feature type="domain" description="WSC" evidence="2">
    <location>
        <begin position="28"/>
        <end position="165"/>
    </location>
</feature>
<name>A0A834SBA5_9PLEO</name>
<protein>
    <submittedName>
        <fullName evidence="3">WSC domain-containing protein</fullName>
    </submittedName>
</protein>
<proteinExistence type="predicted"/>
<dbReference type="KEGG" id="ptrr:6347313"/>
<dbReference type="PROSITE" id="PS51212">
    <property type="entry name" value="WSC"/>
    <property type="match status" value="1"/>
</dbReference>
<keyword evidence="1" id="KW-0732">Signal</keyword>
<dbReference type="AlphaFoldDB" id="A0A834SBA5"/>
<dbReference type="InterPro" id="IPR002889">
    <property type="entry name" value="WSC_carb-bd"/>
</dbReference>
<dbReference type="EMBL" id="NQIK02000001">
    <property type="protein sequence ID" value="KAF7579266.1"/>
    <property type="molecule type" value="Genomic_DNA"/>
</dbReference>
<sequence length="224" mass="24334">MKAIGYLVAGAALIPGLVSALDPNNITGWRYRGCYSDKRFNEYRSMAGYPSTDPSNPPAGQVYGTYAYPRTLNGYFYRVNPNGGSVCTTTCTNLGFRYAGTNDNMCFCDNAIAINGTSANGTYTYGLPDPDNSLCQFGCRSNLGEACGNNVNAANENRISLYELLPNTTTNASPSGFVRMSVCVCSRLCSFFVVLYPCMLESDVRIGIENRTRTQTTSRRDGMG</sequence>
<feature type="signal peptide" evidence="1">
    <location>
        <begin position="1"/>
        <end position="20"/>
    </location>
</feature>
<comment type="caution">
    <text evidence="3">The sequence shown here is derived from an EMBL/GenBank/DDBJ whole genome shotgun (WGS) entry which is preliminary data.</text>
</comment>
<evidence type="ECO:0000313" key="3">
    <source>
        <dbReference type="EMBL" id="KAF7579266.1"/>
    </source>
</evidence>
<feature type="chain" id="PRO_5032740063" evidence="1">
    <location>
        <begin position="21"/>
        <end position="224"/>
    </location>
</feature>
<evidence type="ECO:0000313" key="4">
    <source>
        <dbReference type="Proteomes" id="UP000245464"/>
    </source>
</evidence>